<organism evidence="1 2">
    <name type="scientific">Desulfonema magnum</name>
    <dbReference type="NCBI Taxonomy" id="45655"/>
    <lineage>
        <taxon>Bacteria</taxon>
        <taxon>Pseudomonadati</taxon>
        <taxon>Thermodesulfobacteriota</taxon>
        <taxon>Desulfobacteria</taxon>
        <taxon>Desulfobacterales</taxon>
        <taxon>Desulfococcaceae</taxon>
        <taxon>Desulfonema</taxon>
    </lineage>
</organism>
<name>A0A975BGJ8_9BACT</name>
<accession>A0A975BGJ8</accession>
<dbReference type="EMBL" id="CP061800">
    <property type="protein sequence ID" value="QTA85117.1"/>
    <property type="molecule type" value="Genomic_DNA"/>
</dbReference>
<gene>
    <name evidence="1" type="ORF">dnm_011210</name>
</gene>
<sequence length="40" mass="4917">MFTPQLIWLFLFLHKRENQSRKKRKAGKETGLRKRLTYVP</sequence>
<protein>
    <submittedName>
        <fullName evidence="1">Uncharacterized protein</fullName>
    </submittedName>
</protein>
<dbReference type="Proteomes" id="UP000663722">
    <property type="component" value="Chromosome"/>
</dbReference>
<dbReference type="AlphaFoldDB" id="A0A975BGJ8"/>
<proteinExistence type="predicted"/>
<evidence type="ECO:0000313" key="2">
    <source>
        <dbReference type="Proteomes" id="UP000663722"/>
    </source>
</evidence>
<dbReference type="KEGG" id="dmm:dnm_011210"/>
<reference evidence="1" key="1">
    <citation type="journal article" date="2021" name="Microb. Physiol.">
        <title>Proteogenomic Insights into the Physiology of Marine, Sulfate-Reducing, Filamentous Desulfonema limicola and Desulfonema magnum.</title>
        <authorList>
            <person name="Schnaars V."/>
            <person name="Wohlbrand L."/>
            <person name="Scheve S."/>
            <person name="Hinrichs C."/>
            <person name="Reinhardt R."/>
            <person name="Rabus R."/>
        </authorList>
    </citation>
    <scope>NUCLEOTIDE SEQUENCE</scope>
    <source>
        <strain evidence="1">4be13</strain>
    </source>
</reference>
<evidence type="ECO:0000313" key="1">
    <source>
        <dbReference type="EMBL" id="QTA85117.1"/>
    </source>
</evidence>
<keyword evidence="2" id="KW-1185">Reference proteome</keyword>